<evidence type="ECO:0000313" key="2">
    <source>
        <dbReference type="Proteomes" id="UP001500730"/>
    </source>
</evidence>
<reference evidence="2" key="1">
    <citation type="journal article" date="2019" name="Int. J. Syst. Evol. Microbiol.">
        <title>The Global Catalogue of Microorganisms (GCM) 10K type strain sequencing project: providing services to taxonomists for standard genome sequencing and annotation.</title>
        <authorList>
            <consortium name="The Broad Institute Genomics Platform"/>
            <consortium name="The Broad Institute Genome Sequencing Center for Infectious Disease"/>
            <person name="Wu L."/>
            <person name="Ma J."/>
        </authorList>
    </citation>
    <scope>NUCLEOTIDE SEQUENCE [LARGE SCALE GENOMIC DNA]</scope>
    <source>
        <strain evidence="2">JCM 16259</strain>
    </source>
</reference>
<dbReference type="EMBL" id="BAAARE010000004">
    <property type="protein sequence ID" value="GAA2476745.1"/>
    <property type="molecule type" value="Genomic_DNA"/>
</dbReference>
<name>A0ABP5Y891_9MICO</name>
<sequence length="142" mass="14495">MAVIIALATVSAVVASRRAPPAVPAGGPVAAVQSYLTAVLDGRTADAAGWIDPAGPCRARDLENGSVAPGYGAPGSRVDLVASSASGSTATVDVEIRFADGGMDPFGGSGYVERRTFSLRTVERAWRLTGTPWPLEFCDMGG</sequence>
<gene>
    <name evidence="1" type="ORF">GCM10009858_12740</name>
</gene>
<organism evidence="1 2">
    <name type="scientific">Terrabacter carboxydivorans</name>
    <dbReference type="NCBI Taxonomy" id="619730"/>
    <lineage>
        <taxon>Bacteria</taxon>
        <taxon>Bacillati</taxon>
        <taxon>Actinomycetota</taxon>
        <taxon>Actinomycetes</taxon>
        <taxon>Micrococcales</taxon>
        <taxon>Intrasporangiaceae</taxon>
        <taxon>Terrabacter</taxon>
    </lineage>
</organism>
<proteinExistence type="predicted"/>
<accession>A0ABP5Y891</accession>
<dbReference type="Proteomes" id="UP001500730">
    <property type="component" value="Unassembled WGS sequence"/>
</dbReference>
<comment type="caution">
    <text evidence="1">The sequence shown here is derived from an EMBL/GenBank/DDBJ whole genome shotgun (WGS) entry which is preliminary data.</text>
</comment>
<evidence type="ECO:0000313" key="1">
    <source>
        <dbReference type="EMBL" id="GAA2476745.1"/>
    </source>
</evidence>
<keyword evidence="2" id="KW-1185">Reference proteome</keyword>
<protein>
    <submittedName>
        <fullName evidence="1">Uncharacterized protein</fullName>
    </submittedName>
</protein>